<dbReference type="EMBL" id="JAJSOW010000003">
    <property type="protein sequence ID" value="KAI9193776.1"/>
    <property type="molecule type" value="Genomic_DNA"/>
</dbReference>
<dbReference type="AlphaFoldDB" id="A0AAD5JHG2"/>
<reference evidence="2" key="2">
    <citation type="submission" date="2023-02" db="EMBL/GenBank/DDBJ databases">
        <authorList>
            <person name="Swenson N.G."/>
            <person name="Wegrzyn J.L."/>
            <person name="Mcevoy S.L."/>
        </authorList>
    </citation>
    <scope>NUCLEOTIDE SEQUENCE</scope>
    <source>
        <strain evidence="2">91603</strain>
        <tissue evidence="2">Leaf</tissue>
    </source>
</reference>
<keyword evidence="3" id="KW-1185">Reference proteome</keyword>
<accession>A0AAD5JHG2</accession>
<name>A0AAD5JHG2_ACENE</name>
<feature type="compositionally biased region" description="Basic and acidic residues" evidence="1">
    <location>
        <begin position="1"/>
        <end position="25"/>
    </location>
</feature>
<feature type="region of interest" description="Disordered" evidence="1">
    <location>
        <begin position="1"/>
        <end position="40"/>
    </location>
</feature>
<protein>
    <submittedName>
        <fullName evidence="2">Uncharacterized protein</fullName>
    </submittedName>
</protein>
<sequence length="159" mass="18130">MIKLIEENVYKEDEEKEKERGREEETQSGPREVAKCQKMSHDIDEEDSVALQYRFGGQSIWKPLKWVEDESKLGHKRVVSQTSRGQPRSSECSVRLSNRHWKAPASSSPASHDPIPSFLPLFFFFFVDVWLVQPADSSSPTSGRCHPYLIAGARLSPLL</sequence>
<reference evidence="2" key="1">
    <citation type="journal article" date="2022" name="Plant J.">
        <title>Strategies of tolerance reflected in two North American maple genomes.</title>
        <authorList>
            <person name="McEvoy S.L."/>
            <person name="Sezen U.U."/>
            <person name="Trouern-Trend A."/>
            <person name="McMahon S.M."/>
            <person name="Schaberg P.G."/>
            <person name="Yang J."/>
            <person name="Wegrzyn J.L."/>
            <person name="Swenson N.G."/>
        </authorList>
    </citation>
    <scope>NUCLEOTIDE SEQUENCE</scope>
    <source>
        <strain evidence="2">91603</strain>
    </source>
</reference>
<evidence type="ECO:0000313" key="3">
    <source>
        <dbReference type="Proteomes" id="UP001064489"/>
    </source>
</evidence>
<evidence type="ECO:0000313" key="2">
    <source>
        <dbReference type="EMBL" id="KAI9193776.1"/>
    </source>
</evidence>
<feature type="compositionally biased region" description="Polar residues" evidence="1">
    <location>
        <begin position="79"/>
        <end position="95"/>
    </location>
</feature>
<evidence type="ECO:0000256" key="1">
    <source>
        <dbReference type="SAM" id="MobiDB-lite"/>
    </source>
</evidence>
<dbReference type="Proteomes" id="UP001064489">
    <property type="component" value="Chromosome 1"/>
</dbReference>
<comment type="caution">
    <text evidence="2">The sequence shown here is derived from an EMBL/GenBank/DDBJ whole genome shotgun (WGS) entry which is preliminary data.</text>
</comment>
<organism evidence="2 3">
    <name type="scientific">Acer negundo</name>
    <name type="common">Box elder</name>
    <dbReference type="NCBI Taxonomy" id="4023"/>
    <lineage>
        <taxon>Eukaryota</taxon>
        <taxon>Viridiplantae</taxon>
        <taxon>Streptophyta</taxon>
        <taxon>Embryophyta</taxon>
        <taxon>Tracheophyta</taxon>
        <taxon>Spermatophyta</taxon>
        <taxon>Magnoliopsida</taxon>
        <taxon>eudicotyledons</taxon>
        <taxon>Gunneridae</taxon>
        <taxon>Pentapetalae</taxon>
        <taxon>rosids</taxon>
        <taxon>malvids</taxon>
        <taxon>Sapindales</taxon>
        <taxon>Sapindaceae</taxon>
        <taxon>Hippocastanoideae</taxon>
        <taxon>Acereae</taxon>
        <taxon>Acer</taxon>
    </lineage>
</organism>
<gene>
    <name evidence="2" type="ORF">LWI28_000116</name>
</gene>
<feature type="region of interest" description="Disordered" evidence="1">
    <location>
        <begin position="76"/>
        <end position="95"/>
    </location>
</feature>
<proteinExistence type="predicted"/>